<dbReference type="EMBL" id="LAZR01010352">
    <property type="protein sequence ID" value="KKM67417.1"/>
    <property type="molecule type" value="Genomic_DNA"/>
</dbReference>
<proteinExistence type="predicted"/>
<protein>
    <submittedName>
        <fullName evidence="1">Uncharacterized protein</fullName>
    </submittedName>
</protein>
<dbReference type="AlphaFoldDB" id="A0A0F9ME23"/>
<sequence length="106" mass="11808">MIQIAKLDKDGRLVGYKQVKKAAADHVVVPTGCDLPVDGSYRWDGKAFIPRGHGYGKPPRPPVASDYAVFLMMRALLEGKSLPAECQDYVTWYEAALAKRNEELTR</sequence>
<evidence type="ECO:0000313" key="1">
    <source>
        <dbReference type="EMBL" id="KKM67417.1"/>
    </source>
</evidence>
<gene>
    <name evidence="1" type="ORF">LCGC14_1471300</name>
</gene>
<comment type="caution">
    <text evidence="1">The sequence shown here is derived from an EMBL/GenBank/DDBJ whole genome shotgun (WGS) entry which is preliminary data.</text>
</comment>
<organism evidence="1">
    <name type="scientific">marine sediment metagenome</name>
    <dbReference type="NCBI Taxonomy" id="412755"/>
    <lineage>
        <taxon>unclassified sequences</taxon>
        <taxon>metagenomes</taxon>
        <taxon>ecological metagenomes</taxon>
    </lineage>
</organism>
<name>A0A0F9ME23_9ZZZZ</name>
<accession>A0A0F9ME23</accession>
<reference evidence="1" key="1">
    <citation type="journal article" date="2015" name="Nature">
        <title>Complex archaea that bridge the gap between prokaryotes and eukaryotes.</title>
        <authorList>
            <person name="Spang A."/>
            <person name="Saw J.H."/>
            <person name="Jorgensen S.L."/>
            <person name="Zaremba-Niedzwiedzka K."/>
            <person name="Martijn J."/>
            <person name="Lind A.E."/>
            <person name="van Eijk R."/>
            <person name="Schleper C."/>
            <person name="Guy L."/>
            <person name="Ettema T.J."/>
        </authorList>
    </citation>
    <scope>NUCLEOTIDE SEQUENCE</scope>
</reference>